<keyword evidence="1" id="KW-1133">Transmembrane helix</keyword>
<dbReference type="EMBL" id="QPKB01000007">
    <property type="protein sequence ID" value="RWR88610.1"/>
    <property type="molecule type" value="Genomic_DNA"/>
</dbReference>
<feature type="transmembrane region" description="Helical" evidence="1">
    <location>
        <begin position="49"/>
        <end position="68"/>
    </location>
</feature>
<dbReference type="Proteomes" id="UP000283530">
    <property type="component" value="Unassembled WGS sequence"/>
</dbReference>
<keyword evidence="1" id="KW-0812">Transmembrane</keyword>
<accession>A0A3S4PCL6</accession>
<evidence type="ECO:0000313" key="3">
    <source>
        <dbReference type="Proteomes" id="UP000283530"/>
    </source>
</evidence>
<gene>
    <name evidence="2" type="ORF">CKAN_01763400</name>
</gene>
<sequence length="93" mass="9935">MCAAAGEIRQVSEREMCAAAGRSGECAAAGSCGKGGRSIRQRAEARERITAGFSASVLSIALYLWRVVDSRLLAFPTPFTSWRTVSARVFCSC</sequence>
<keyword evidence="1" id="KW-0472">Membrane</keyword>
<keyword evidence="3" id="KW-1185">Reference proteome</keyword>
<comment type="caution">
    <text evidence="2">The sequence shown here is derived from an EMBL/GenBank/DDBJ whole genome shotgun (WGS) entry which is preliminary data.</text>
</comment>
<reference evidence="2 3" key="1">
    <citation type="journal article" date="2019" name="Nat. Plants">
        <title>Stout camphor tree genome fills gaps in understanding of flowering plant genome evolution.</title>
        <authorList>
            <person name="Chaw S.M."/>
            <person name="Liu Y.C."/>
            <person name="Wu Y.W."/>
            <person name="Wang H.Y."/>
            <person name="Lin C.I."/>
            <person name="Wu C.S."/>
            <person name="Ke H.M."/>
            <person name="Chang L.Y."/>
            <person name="Hsu C.Y."/>
            <person name="Yang H.T."/>
            <person name="Sudianto E."/>
            <person name="Hsu M.H."/>
            <person name="Wu K.P."/>
            <person name="Wang L.N."/>
            <person name="Leebens-Mack J.H."/>
            <person name="Tsai I.J."/>
        </authorList>
    </citation>
    <scope>NUCLEOTIDE SEQUENCE [LARGE SCALE GENOMIC DNA]</scope>
    <source>
        <strain evidence="3">cv. Chaw 1501</strain>
        <tissue evidence="2">Young leaves</tissue>
    </source>
</reference>
<protein>
    <submittedName>
        <fullName evidence="2">Uncharacterized protein</fullName>
    </submittedName>
</protein>
<dbReference type="AlphaFoldDB" id="A0A3S4PCL6"/>
<name>A0A3S4PCL6_9MAGN</name>
<proteinExistence type="predicted"/>
<evidence type="ECO:0000256" key="1">
    <source>
        <dbReference type="SAM" id="Phobius"/>
    </source>
</evidence>
<evidence type="ECO:0000313" key="2">
    <source>
        <dbReference type="EMBL" id="RWR88610.1"/>
    </source>
</evidence>
<organism evidence="2 3">
    <name type="scientific">Cinnamomum micranthum f. kanehirae</name>
    <dbReference type="NCBI Taxonomy" id="337451"/>
    <lineage>
        <taxon>Eukaryota</taxon>
        <taxon>Viridiplantae</taxon>
        <taxon>Streptophyta</taxon>
        <taxon>Embryophyta</taxon>
        <taxon>Tracheophyta</taxon>
        <taxon>Spermatophyta</taxon>
        <taxon>Magnoliopsida</taxon>
        <taxon>Magnoliidae</taxon>
        <taxon>Laurales</taxon>
        <taxon>Lauraceae</taxon>
        <taxon>Cinnamomum</taxon>
    </lineage>
</organism>